<gene>
    <name evidence="4" type="ORF">PTI45_03378</name>
</gene>
<name>A0A1E3L0T7_9BACL</name>
<evidence type="ECO:0000256" key="3">
    <source>
        <dbReference type="RuleBase" id="RU000363"/>
    </source>
</evidence>
<dbReference type="PATRIC" id="fig|1886670.3.peg.3435"/>
<accession>A0A1E3L0T7</accession>
<dbReference type="InterPro" id="IPR036291">
    <property type="entry name" value="NAD(P)-bd_dom_sf"/>
</dbReference>
<dbReference type="EC" id="1.-.-.-" evidence="4"/>
<dbReference type="GO" id="GO:0016020">
    <property type="term" value="C:membrane"/>
    <property type="evidence" value="ECO:0007669"/>
    <property type="project" value="TreeGrafter"/>
</dbReference>
<dbReference type="Pfam" id="PF00106">
    <property type="entry name" value="adh_short"/>
    <property type="match status" value="1"/>
</dbReference>
<reference evidence="4 5" key="1">
    <citation type="submission" date="2016-08" db="EMBL/GenBank/DDBJ databases">
        <title>Genome sequencing of Paenibacillus sp. TI45-13ar, isolated from Korean traditional nuruk.</title>
        <authorList>
            <person name="Kim S.-J."/>
        </authorList>
    </citation>
    <scope>NUCLEOTIDE SEQUENCE [LARGE SCALE GENOMIC DNA]</scope>
    <source>
        <strain evidence="4 5">TI45-13ar</strain>
    </source>
</reference>
<evidence type="ECO:0000313" key="4">
    <source>
        <dbReference type="EMBL" id="ODP27253.1"/>
    </source>
</evidence>
<evidence type="ECO:0000256" key="2">
    <source>
        <dbReference type="ARBA" id="ARBA00023002"/>
    </source>
</evidence>
<dbReference type="InterPro" id="IPR002347">
    <property type="entry name" value="SDR_fam"/>
</dbReference>
<comment type="caution">
    <text evidence="4">The sequence shown here is derived from an EMBL/GenBank/DDBJ whole genome shotgun (WGS) entry which is preliminary data.</text>
</comment>
<sequence>MKKTVLITGVSGGIGKELADLFARDSYNLVLVARNEAKLQEMAKEYKQKYGTHSIIIAKDVSATGMPQAVFAELQEKGIVVDYLINNAGFGLYGTFLETDLEQEVNMIDINIKALTVMTKLFLPDMVKRGHGGIMNVSSLVGFFPGPLMSVYYASKAYVLSFTEALENELRGTGVTVTALCPGVTATGFFNRSGMEEAPQMAKSGSVMTSSQVAKEGYHGFLKGDTLIIPGARNRLLAFMPRLLPRKWTTRLVRSTQANTNH</sequence>
<dbReference type="Gene3D" id="3.40.50.720">
    <property type="entry name" value="NAD(P)-binding Rossmann-like Domain"/>
    <property type="match status" value="1"/>
</dbReference>
<dbReference type="PRINTS" id="PR00080">
    <property type="entry name" value="SDRFAMILY"/>
</dbReference>
<protein>
    <submittedName>
        <fullName evidence="4">Short-chain dehydrogenase/reductase</fullName>
        <ecNumber evidence="4">1.-.-.-</ecNumber>
    </submittedName>
</protein>
<dbReference type="GO" id="GO:0016491">
    <property type="term" value="F:oxidoreductase activity"/>
    <property type="evidence" value="ECO:0007669"/>
    <property type="project" value="UniProtKB-KW"/>
</dbReference>
<dbReference type="PANTHER" id="PTHR44196:SF2">
    <property type="entry name" value="SHORT-CHAIN DEHYDROGENASE-RELATED"/>
    <property type="match status" value="1"/>
</dbReference>
<dbReference type="SUPFAM" id="SSF51735">
    <property type="entry name" value="NAD(P)-binding Rossmann-fold domains"/>
    <property type="match status" value="1"/>
</dbReference>
<proteinExistence type="inferred from homology"/>
<dbReference type="Proteomes" id="UP000094578">
    <property type="component" value="Unassembled WGS sequence"/>
</dbReference>
<dbReference type="PIRSF" id="PIRSF000126">
    <property type="entry name" value="11-beta-HSD1"/>
    <property type="match status" value="1"/>
</dbReference>
<dbReference type="PRINTS" id="PR00081">
    <property type="entry name" value="GDHRDH"/>
</dbReference>
<dbReference type="PANTHER" id="PTHR44196">
    <property type="entry name" value="DEHYDROGENASE/REDUCTASE SDR FAMILY MEMBER 7B"/>
    <property type="match status" value="1"/>
</dbReference>
<dbReference type="RefSeq" id="WP_083243586.1">
    <property type="nucleotide sequence ID" value="NZ_MDER01000064.1"/>
</dbReference>
<comment type="similarity">
    <text evidence="1 3">Belongs to the short-chain dehydrogenases/reductases (SDR) family.</text>
</comment>
<keyword evidence="5" id="KW-1185">Reference proteome</keyword>
<dbReference type="STRING" id="1886670.PTI45_03378"/>
<dbReference type="AlphaFoldDB" id="A0A1E3L0T7"/>
<dbReference type="EMBL" id="MDER01000064">
    <property type="protein sequence ID" value="ODP27253.1"/>
    <property type="molecule type" value="Genomic_DNA"/>
</dbReference>
<evidence type="ECO:0000313" key="5">
    <source>
        <dbReference type="Proteomes" id="UP000094578"/>
    </source>
</evidence>
<evidence type="ECO:0000256" key="1">
    <source>
        <dbReference type="ARBA" id="ARBA00006484"/>
    </source>
</evidence>
<keyword evidence="2 4" id="KW-0560">Oxidoreductase</keyword>
<organism evidence="4 5">
    <name type="scientific">Paenibacillus nuruki</name>
    <dbReference type="NCBI Taxonomy" id="1886670"/>
    <lineage>
        <taxon>Bacteria</taxon>
        <taxon>Bacillati</taxon>
        <taxon>Bacillota</taxon>
        <taxon>Bacilli</taxon>
        <taxon>Bacillales</taxon>
        <taxon>Paenibacillaceae</taxon>
        <taxon>Paenibacillus</taxon>
    </lineage>
</organism>